<feature type="region of interest" description="Disordered" evidence="1">
    <location>
        <begin position="202"/>
        <end position="232"/>
    </location>
</feature>
<dbReference type="Proteomes" id="UP000075901">
    <property type="component" value="Unassembled WGS sequence"/>
</dbReference>
<feature type="compositionally biased region" description="Low complexity" evidence="1">
    <location>
        <begin position="110"/>
        <end position="120"/>
    </location>
</feature>
<name>A0A182T212_9DIPT</name>
<protein>
    <submittedName>
        <fullName evidence="2">Uncharacterized protein</fullName>
    </submittedName>
</protein>
<proteinExistence type="predicted"/>
<sequence length="246" mass="26599">MLSRAVNVFRKKKSRKSIVNDDGDDHGTDTNASETETEPDDCSCRSEPMLLGSVTVSTTTRLQDSSPASSTEYFQDGPEHAKETSWITRRKKHLRKDETETNDDVEERSSSITSSLLSTIRRARSRSRSRSISTSAAAGRSTPKLLPTSKSTLSSHDGGYGGVASSAHILHGDEKHIAPNVVVVSSASFAWDTKKQRCVDARKSSEDRLRSPTLSTGNGGVGGGSVERQGDGKRQGLMISCAHFVE</sequence>
<dbReference type="AlphaFoldDB" id="A0A182T212"/>
<reference evidence="3" key="1">
    <citation type="submission" date="2013-09" db="EMBL/GenBank/DDBJ databases">
        <title>The Genome Sequence of Anopheles maculatus species B.</title>
        <authorList>
            <consortium name="The Broad Institute Genomics Platform"/>
            <person name="Neafsey D.E."/>
            <person name="Besansky N."/>
            <person name="Howell P."/>
            <person name="Walton C."/>
            <person name="Young S.K."/>
            <person name="Zeng Q."/>
            <person name="Gargeya S."/>
            <person name="Fitzgerald M."/>
            <person name="Haas B."/>
            <person name="Abouelleil A."/>
            <person name="Allen A.W."/>
            <person name="Alvarado L."/>
            <person name="Arachchi H.M."/>
            <person name="Berlin A.M."/>
            <person name="Chapman S.B."/>
            <person name="Gainer-Dewar J."/>
            <person name="Goldberg J."/>
            <person name="Griggs A."/>
            <person name="Gujja S."/>
            <person name="Hansen M."/>
            <person name="Howarth C."/>
            <person name="Imamovic A."/>
            <person name="Ireland A."/>
            <person name="Larimer J."/>
            <person name="McCowan C."/>
            <person name="Murphy C."/>
            <person name="Pearson M."/>
            <person name="Poon T.W."/>
            <person name="Priest M."/>
            <person name="Roberts A."/>
            <person name="Saif S."/>
            <person name="Shea T."/>
            <person name="Sisk P."/>
            <person name="Sykes S."/>
            <person name="Wortman J."/>
            <person name="Nusbaum C."/>
            <person name="Birren B."/>
        </authorList>
    </citation>
    <scope>NUCLEOTIDE SEQUENCE [LARGE SCALE GENOMIC DNA]</scope>
    <source>
        <strain evidence="3">maculatus3</strain>
    </source>
</reference>
<reference evidence="2" key="2">
    <citation type="submission" date="2020-05" db="UniProtKB">
        <authorList>
            <consortium name="EnsemblMetazoa"/>
        </authorList>
    </citation>
    <scope>IDENTIFICATION</scope>
    <source>
        <strain evidence="2">maculatus3</strain>
    </source>
</reference>
<evidence type="ECO:0000256" key="1">
    <source>
        <dbReference type="SAM" id="MobiDB-lite"/>
    </source>
</evidence>
<dbReference type="EnsemblMetazoa" id="AMAM018042-RA">
    <property type="protein sequence ID" value="AMAM018042-PA"/>
    <property type="gene ID" value="AMAM018042"/>
</dbReference>
<keyword evidence="3" id="KW-1185">Reference proteome</keyword>
<dbReference type="VEuPathDB" id="VectorBase:AMAM018042"/>
<evidence type="ECO:0000313" key="2">
    <source>
        <dbReference type="EnsemblMetazoa" id="AMAM018042-PA"/>
    </source>
</evidence>
<evidence type="ECO:0000313" key="3">
    <source>
        <dbReference type="Proteomes" id="UP000075901"/>
    </source>
</evidence>
<accession>A0A182T212</accession>
<feature type="compositionally biased region" description="Low complexity" evidence="1">
    <location>
        <begin position="130"/>
        <end position="155"/>
    </location>
</feature>
<feature type="region of interest" description="Disordered" evidence="1">
    <location>
        <begin position="1"/>
        <end position="157"/>
    </location>
</feature>
<organism evidence="2 3">
    <name type="scientific">Anopheles maculatus</name>
    <dbReference type="NCBI Taxonomy" id="74869"/>
    <lineage>
        <taxon>Eukaryota</taxon>
        <taxon>Metazoa</taxon>
        <taxon>Ecdysozoa</taxon>
        <taxon>Arthropoda</taxon>
        <taxon>Hexapoda</taxon>
        <taxon>Insecta</taxon>
        <taxon>Pterygota</taxon>
        <taxon>Neoptera</taxon>
        <taxon>Endopterygota</taxon>
        <taxon>Diptera</taxon>
        <taxon>Nematocera</taxon>
        <taxon>Culicoidea</taxon>
        <taxon>Culicidae</taxon>
        <taxon>Anophelinae</taxon>
        <taxon>Anopheles</taxon>
        <taxon>Anopheles maculatus group</taxon>
    </lineage>
</organism>
<feature type="compositionally biased region" description="Polar residues" evidence="1">
    <location>
        <begin position="54"/>
        <end position="73"/>
    </location>
</feature>